<protein>
    <submittedName>
        <fullName evidence="2">Uncharacterized protein</fullName>
    </submittedName>
</protein>
<accession>A0A9P4QWN7</accession>
<dbReference type="Proteomes" id="UP000799444">
    <property type="component" value="Unassembled WGS sequence"/>
</dbReference>
<gene>
    <name evidence="2" type="ORF">EJ04DRAFT_339164</name>
</gene>
<keyword evidence="3" id="KW-1185">Reference proteome</keyword>
<reference evidence="2" key="1">
    <citation type="journal article" date="2020" name="Stud. Mycol.">
        <title>101 Dothideomycetes genomes: a test case for predicting lifestyles and emergence of pathogens.</title>
        <authorList>
            <person name="Haridas S."/>
            <person name="Albert R."/>
            <person name="Binder M."/>
            <person name="Bloem J."/>
            <person name="Labutti K."/>
            <person name="Salamov A."/>
            <person name="Andreopoulos B."/>
            <person name="Baker S."/>
            <person name="Barry K."/>
            <person name="Bills G."/>
            <person name="Bluhm B."/>
            <person name="Cannon C."/>
            <person name="Castanera R."/>
            <person name="Culley D."/>
            <person name="Daum C."/>
            <person name="Ezra D."/>
            <person name="Gonzalez J."/>
            <person name="Henrissat B."/>
            <person name="Kuo A."/>
            <person name="Liang C."/>
            <person name="Lipzen A."/>
            <person name="Lutzoni F."/>
            <person name="Magnuson J."/>
            <person name="Mondo S."/>
            <person name="Nolan M."/>
            <person name="Ohm R."/>
            <person name="Pangilinan J."/>
            <person name="Park H.-J."/>
            <person name="Ramirez L."/>
            <person name="Alfaro M."/>
            <person name="Sun H."/>
            <person name="Tritt A."/>
            <person name="Yoshinaga Y."/>
            <person name="Zwiers L.-H."/>
            <person name="Turgeon B."/>
            <person name="Goodwin S."/>
            <person name="Spatafora J."/>
            <person name="Crous P."/>
            <person name="Grigoriev I."/>
        </authorList>
    </citation>
    <scope>NUCLEOTIDE SEQUENCE</scope>
    <source>
        <strain evidence="2">CBS 125425</strain>
    </source>
</reference>
<organism evidence="2 3">
    <name type="scientific">Polyplosphaeria fusca</name>
    <dbReference type="NCBI Taxonomy" id="682080"/>
    <lineage>
        <taxon>Eukaryota</taxon>
        <taxon>Fungi</taxon>
        <taxon>Dikarya</taxon>
        <taxon>Ascomycota</taxon>
        <taxon>Pezizomycotina</taxon>
        <taxon>Dothideomycetes</taxon>
        <taxon>Pleosporomycetidae</taxon>
        <taxon>Pleosporales</taxon>
        <taxon>Tetraplosphaeriaceae</taxon>
        <taxon>Polyplosphaeria</taxon>
    </lineage>
</organism>
<evidence type="ECO:0000313" key="3">
    <source>
        <dbReference type="Proteomes" id="UP000799444"/>
    </source>
</evidence>
<proteinExistence type="predicted"/>
<feature type="region of interest" description="Disordered" evidence="1">
    <location>
        <begin position="124"/>
        <end position="152"/>
    </location>
</feature>
<sequence length="152" mass="16845">MSDQDSFSTIIRGRENCHQAALHSSHGHPISFSLGRVFPLNVLSNRSRLGLYTASTRCSRSQPIHLVSPHAHLFPRLHATANTVNARSCMTRIFERPTASPEVPSLPHIRRSIPVRVNRRILARLTTSPSTRRTSPPPQISAMSRTDAGLVV</sequence>
<evidence type="ECO:0000256" key="1">
    <source>
        <dbReference type="SAM" id="MobiDB-lite"/>
    </source>
</evidence>
<comment type="caution">
    <text evidence="2">The sequence shown here is derived from an EMBL/GenBank/DDBJ whole genome shotgun (WGS) entry which is preliminary data.</text>
</comment>
<dbReference type="AlphaFoldDB" id="A0A9P4QWN7"/>
<name>A0A9P4QWN7_9PLEO</name>
<dbReference type="EMBL" id="ML996179">
    <property type="protein sequence ID" value="KAF2732291.1"/>
    <property type="molecule type" value="Genomic_DNA"/>
</dbReference>
<evidence type="ECO:0000313" key="2">
    <source>
        <dbReference type="EMBL" id="KAF2732291.1"/>
    </source>
</evidence>